<dbReference type="AlphaFoldDB" id="A0A5R9C4L7"/>
<proteinExistence type="predicted"/>
<dbReference type="EMBL" id="VBTE01000013">
    <property type="protein sequence ID" value="TLQ07821.1"/>
    <property type="molecule type" value="Genomic_DNA"/>
</dbReference>
<evidence type="ECO:0000313" key="2">
    <source>
        <dbReference type="Proteomes" id="UP000307201"/>
    </source>
</evidence>
<gene>
    <name evidence="1" type="ORF">FEZ48_05715</name>
</gene>
<protein>
    <submittedName>
        <fullName evidence="1">Uncharacterized protein</fullName>
    </submittedName>
</protein>
<evidence type="ECO:0000313" key="1">
    <source>
        <dbReference type="EMBL" id="TLQ07821.1"/>
    </source>
</evidence>
<accession>A0A5R9C4L7</accession>
<dbReference type="STRING" id="191770.SAMN04488013_11627"/>
<name>A0A5R9C4L7_9LACT</name>
<comment type="caution">
    <text evidence="1">The sequence shown here is derived from an EMBL/GenBank/DDBJ whole genome shotgun (WGS) entry which is preliminary data.</text>
</comment>
<dbReference type="RefSeq" id="WP_138471572.1">
    <property type="nucleotide sequence ID" value="NZ_JBGQQG010000020.1"/>
</dbReference>
<sequence length="90" mass="10835">MDDFKGTLTADKKEYQYDIPLSDNMDYTKLETKQYLEEHSKKFELISVSHRKAIVAKKDHSEISSEEFQWLDKMIPDYFDDIEYKVLFDK</sequence>
<dbReference type="Proteomes" id="UP000307201">
    <property type="component" value="Unassembled WGS sequence"/>
</dbReference>
<organism evidence="1 2">
    <name type="scientific">Marinilactibacillus psychrotolerans</name>
    <dbReference type="NCBI Taxonomy" id="191770"/>
    <lineage>
        <taxon>Bacteria</taxon>
        <taxon>Bacillati</taxon>
        <taxon>Bacillota</taxon>
        <taxon>Bacilli</taxon>
        <taxon>Lactobacillales</taxon>
        <taxon>Carnobacteriaceae</taxon>
        <taxon>Marinilactibacillus</taxon>
    </lineage>
</organism>
<reference evidence="1 2" key="1">
    <citation type="submission" date="2019-05" db="EMBL/GenBank/DDBJ databases">
        <title>The metagenome of a microbial culture collection derived from dairy environment covers the genomic content of the human microbiome.</title>
        <authorList>
            <person name="Roder T."/>
            <person name="Wuthrich D."/>
            <person name="Sattari Z."/>
            <person name="Von Ah U."/>
            <person name="Bar C."/>
            <person name="Ronchi F."/>
            <person name="Macpherson A.J."/>
            <person name="Ganal-Vonarburg S.C."/>
            <person name="Bruggmann R."/>
            <person name="Vergeres G."/>
        </authorList>
    </citation>
    <scope>NUCLEOTIDE SEQUENCE [LARGE SCALE GENOMIC DNA]</scope>
    <source>
        <strain evidence="1 2">FAM 24235</strain>
    </source>
</reference>